<accession>A0A9P0EY72</accession>
<gene>
    <name evidence="1" type="ORF">BEMITA_LOCUS486</name>
</gene>
<sequence length="277" mass="29463">MTAVFDLPSINGAFEVGIAVGVDPSLPDNHRLPIIANSTISRAAGYTAAWAAVRFSSNPPEVRNLYCSAAAGIILAGLAETVSGRTNGDWISREQTDPTITEPAPPGSVTQEAIIKALSIVISTKANLFLMNHHTGQGPLAGYAKKVVLVQYPNWRDNDAAVVTCVHTIGHWASSISVFTAAAVPGIKALSGPTYTKTINIVLSNDAKLRFAGMPAEPFILVFVTSFRSSSATNIISWIQSSETRVKVEMWQSASFKQNIMSSSLGAEVRTDSTQCP</sequence>
<protein>
    <submittedName>
        <fullName evidence="1">Uncharacterized protein</fullName>
    </submittedName>
</protein>
<dbReference type="AlphaFoldDB" id="A0A9P0EY72"/>
<reference evidence="1" key="1">
    <citation type="submission" date="2021-12" db="EMBL/GenBank/DDBJ databases">
        <authorList>
            <person name="King R."/>
        </authorList>
    </citation>
    <scope>NUCLEOTIDE SEQUENCE</scope>
</reference>
<name>A0A9P0EY72_BEMTA</name>
<dbReference type="Proteomes" id="UP001152759">
    <property type="component" value="Chromosome 1"/>
</dbReference>
<evidence type="ECO:0000313" key="2">
    <source>
        <dbReference type="Proteomes" id="UP001152759"/>
    </source>
</evidence>
<evidence type="ECO:0000313" key="1">
    <source>
        <dbReference type="EMBL" id="CAH0380770.1"/>
    </source>
</evidence>
<dbReference type="EMBL" id="OU963862">
    <property type="protein sequence ID" value="CAH0380770.1"/>
    <property type="molecule type" value="Genomic_DNA"/>
</dbReference>
<keyword evidence="2" id="KW-1185">Reference proteome</keyword>
<organism evidence="1 2">
    <name type="scientific">Bemisia tabaci</name>
    <name type="common">Sweetpotato whitefly</name>
    <name type="synonym">Aleurodes tabaci</name>
    <dbReference type="NCBI Taxonomy" id="7038"/>
    <lineage>
        <taxon>Eukaryota</taxon>
        <taxon>Metazoa</taxon>
        <taxon>Ecdysozoa</taxon>
        <taxon>Arthropoda</taxon>
        <taxon>Hexapoda</taxon>
        <taxon>Insecta</taxon>
        <taxon>Pterygota</taxon>
        <taxon>Neoptera</taxon>
        <taxon>Paraneoptera</taxon>
        <taxon>Hemiptera</taxon>
        <taxon>Sternorrhyncha</taxon>
        <taxon>Aleyrodoidea</taxon>
        <taxon>Aleyrodidae</taxon>
        <taxon>Aleyrodinae</taxon>
        <taxon>Bemisia</taxon>
    </lineage>
</organism>
<proteinExistence type="predicted"/>